<dbReference type="SUPFAM" id="SSF54427">
    <property type="entry name" value="NTF2-like"/>
    <property type="match status" value="1"/>
</dbReference>
<dbReference type="Pfam" id="PF07366">
    <property type="entry name" value="SnoaL"/>
    <property type="match status" value="1"/>
</dbReference>
<accession>A0A4D7AQ77</accession>
<dbReference type="RefSeq" id="WP_136958601.1">
    <property type="nucleotide sequence ID" value="NZ_CP039690.1"/>
</dbReference>
<dbReference type="InterPro" id="IPR032710">
    <property type="entry name" value="NTF2-like_dom_sf"/>
</dbReference>
<dbReference type="AlphaFoldDB" id="A0A4D7AQ77"/>
<proteinExistence type="predicted"/>
<reference evidence="1 2" key="1">
    <citation type="submission" date="2019-04" db="EMBL/GenBank/DDBJ databases">
        <title>Phreatobacter aquaticus sp. nov.</title>
        <authorList>
            <person name="Choi A."/>
        </authorList>
    </citation>
    <scope>NUCLEOTIDE SEQUENCE [LARGE SCALE GENOMIC DNA]</scope>
    <source>
        <strain evidence="1 2">KCTC 52518</strain>
    </source>
</reference>
<evidence type="ECO:0008006" key="3">
    <source>
        <dbReference type="Google" id="ProtNLM"/>
    </source>
</evidence>
<evidence type="ECO:0000313" key="1">
    <source>
        <dbReference type="EMBL" id="QCI63139.1"/>
    </source>
</evidence>
<dbReference type="GO" id="GO:0030638">
    <property type="term" value="P:polyketide metabolic process"/>
    <property type="evidence" value="ECO:0007669"/>
    <property type="project" value="InterPro"/>
</dbReference>
<dbReference type="PANTHER" id="PTHR38436">
    <property type="entry name" value="POLYKETIDE CYCLASE SNOAL-LIKE DOMAIN"/>
    <property type="match status" value="1"/>
</dbReference>
<dbReference type="PANTHER" id="PTHR38436:SF1">
    <property type="entry name" value="ESTER CYCLASE"/>
    <property type="match status" value="1"/>
</dbReference>
<organism evidence="1 2">
    <name type="scientific">Phreatobacter stygius</name>
    <dbReference type="NCBI Taxonomy" id="1940610"/>
    <lineage>
        <taxon>Bacteria</taxon>
        <taxon>Pseudomonadati</taxon>
        <taxon>Pseudomonadota</taxon>
        <taxon>Alphaproteobacteria</taxon>
        <taxon>Hyphomicrobiales</taxon>
        <taxon>Phreatobacteraceae</taxon>
        <taxon>Phreatobacter</taxon>
    </lineage>
</organism>
<dbReference type="EMBL" id="CP039690">
    <property type="protein sequence ID" value="QCI63139.1"/>
    <property type="molecule type" value="Genomic_DNA"/>
</dbReference>
<keyword evidence="2" id="KW-1185">Reference proteome</keyword>
<dbReference type="Gene3D" id="3.10.450.50">
    <property type="match status" value="1"/>
</dbReference>
<evidence type="ECO:0000313" key="2">
    <source>
        <dbReference type="Proteomes" id="UP000298781"/>
    </source>
</evidence>
<protein>
    <recommendedName>
        <fullName evidence="3">Ester cyclase</fullName>
    </recommendedName>
</protein>
<dbReference type="InterPro" id="IPR009959">
    <property type="entry name" value="Cyclase_SnoaL-like"/>
</dbReference>
<dbReference type="KEGG" id="pstg:E8M01_02135"/>
<dbReference type="OrthoDB" id="8849037at2"/>
<sequence length="146" mass="16372">MQTERMALLNAHVAAENAHRMAETLATLHQDCLFEDMATGQVFHGRAGAEAHYRQWWDAFGLTFSRGAEDRGHWTEDGSYVGQGRFEGRHVGTFLGIPPTGKLVSYRFCVFVGFRDGLMAGERFYYDLAGLLRQVDAADWRPEAAA</sequence>
<gene>
    <name evidence="1" type="ORF">E8M01_02135</name>
</gene>
<dbReference type="Proteomes" id="UP000298781">
    <property type="component" value="Chromosome"/>
</dbReference>
<name>A0A4D7AQ77_9HYPH</name>